<dbReference type="RefSeq" id="NP_612668.2">
    <property type="nucleotide sequence ID" value="NC_003521.1"/>
</dbReference>
<dbReference type="OrthoDB" id="7086at10239"/>
<evidence type="ECO:0000313" key="2">
    <source>
        <dbReference type="EMBL" id="QXV67776.1"/>
    </source>
</evidence>
<dbReference type="GeneID" id="935572"/>
<keyword evidence="3" id="KW-1185">Reference proteome</keyword>
<protein>
    <submittedName>
        <fullName evidence="1">Tegument protein UL24</fullName>
    </submittedName>
</protein>
<reference evidence="2" key="2">
    <citation type="submission" date="2021-05" db="EMBL/GenBank/DDBJ databases">
        <title>Cloning and multi-omic analysis of chimpanzee cytomegalovirus: a resource for comparative functional genomics.</title>
        <authorList>
            <person name="Phan Q.V."/>
        </authorList>
    </citation>
    <scope>NUCLEOTIDE SEQUENCE</scope>
    <source>
        <strain evidence="2">Heberling</strain>
    </source>
</reference>
<proteinExistence type="predicted"/>
<name>Q8QS64_9BETA</name>
<evidence type="ECO:0000313" key="1">
    <source>
        <dbReference type="EMBL" id="AAM00674.2"/>
    </source>
</evidence>
<dbReference type="Pfam" id="PF02393">
    <property type="entry name" value="US22"/>
    <property type="match status" value="2"/>
</dbReference>
<dbReference type="EMBL" id="AF480884">
    <property type="protein sequence ID" value="AAM00674.2"/>
    <property type="molecule type" value="Genomic_DNA"/>
</dbReference>
<organism evidence="1 3">
    <name type="scientific">Panine betaherpesvirus 2</name>
    <name type="common">Chimpanzee cytomegalovirus</name>
    <dbReference type="NCBI Taxonomy" id="188763"/>
    <lineage>
        <taxon>Viruses</taxon>
        <taxon>Duplodnaviria</taxon>
        <taxon>Heunggongvirae</taxon>
        <taxon>Peploviricota</taxon>
        <taxon>Herviviricetes</taxon>
        <taxon>Herpesvirales</taxon>
        <taxon>Orthoherpesviridae</taxon>
        <taxon>Betaherpesvirinae</taxon>
        <taxon>Cytomegalovirus</taxon>
        <taxon>Cytomegalovirus paninebeta2</taxon>
    </lineage>
</organism>
<dbReference type="EMBL" id="MZ151943">
    <property type="protein sequence ID" value="QXV67776.1"/>
    <property type="molecule type" value="Genomic_DNA"/>
</dbReference>
<accession>Q8QS64</accession>
<gene>
    <name evidence="1" type="primary">UL24</name>
    <name evidence="1" type="ORF">CCMVgp026</name>
</gene>
<dbReference type="Proteomes" id="UP000099188">
    <property type="component" value="Segment"/>
</dbReference>
<reference evidence="1 3" key="1">
    <citation type="journal article" date="2003" name="J. Gen. Virol.">
        <title>The human cytomegalovirus genome revisited: comparison with the chimpanzee cytomegalovirus genome.</title>
        <authorList>
            <person name="Davison A.J."/>
            <person name="Dolan A."/>
            <person name="Akter P."/>
            <person name="Addison C."/>
            <person name="Dargan D.J."/>
            <person name="Alcendor D.J."/>
            <person name="McGeoch D.J."/>
            <person name="Hayward G.S."/>
        </authorList>
    </citation>
    <scope>NUCLEOTIDE SEQUENCE [LARGE SCALE GENOMIC DNA]</scope>
    <source>
        <strain evidence="1">Heberling</strain>
    </source>
</reference>
<dbReference type="InterPro" id="IPR003360">
    <property type="entry name" value="US22-like"/>
</dbReference>
<evidence type="ECO:0000313" key="3">
    <source>
        <dbReference type="Proteomes" id="UP000099188"/>
    </source>
</evidence>
<dbReference type="KEGG" id="vg:935572"/>
<sequence length="353" mass="39826">MEGGRGRYIVRVEDGEQTASESDASTARTTVETVYATVGASGRTPPVEFSDRHMTDLASLALTAEFGLGCLEAYVRINNNHEIPVAWPPGWSLVLQEPEVDEEFKPEDVKAWSYYLCCETRLAFVGRIIGEPVLSPDQQKKTIAFLVSEDGYVFCYVREDDAVYFIARNLMEFARTGLRAVESLHCLRYLGSSLVKRYFRPLRRAWSLGFDAVARFIIRNHGELLPLTYPPGAELRLCNLKCFESCVDGGHLLRAIKESFGSRVIGLGTVNLKGEQTPFPYLRWPPERVPIVISYTGGVYACDIRSEQYIRLGDNLCMFMCLGLNLLFENRRFSGHNGVHDRVPDCPKGRQHH</sequence>